<proteinExistence type="predicted"/>
<dbReference type="Proteomes" id="UP000293162">
    <property type="component" value="Unassembled WGS sequence"/>
</dbReference>
<keyword evidence="3" id="KW-1185">Reference proteome</keyword>
<sequence length="298" mass="31848">MKKLILLLCFTAPLWSIAQSATILPNSLSVPKVSSMPTCNTTEKGTQVLNTTDNKMYYCNGTNWQEMTGGGFTLPYSGTVNGNSTLLYLENTGIGRVIHAKSTDFGALRGESETNIGVHGSSTSYYGVNGTSISSVGVRGSSASGTGVYGISTTGYGGYFSASGNQPTLYVYTSQGEAADFRGNVKIRDELIVDDNKGIVRSSNSEQQKIVKGTIHFLASNLAVGAYVEGTYNYENFGDTPIVTVGQIQNVNSTGEWYKVMVIPMNVTSALCTFRLVNVGNNAITFNAYWSILIVGPE</sequence>
<gene>
    <name evidence="2" type="ORF">EWM59_16795</name>
</gene>
<protein>
    <submittedName>
        <fullName evidence="2">Uncharacterized protein</fullName>
    </submittedName>
</protein>
<feature type="signal peptide" evidence="1">
    <location>
        <begin position="1"/>
        <end position="18"/>
    </location>
</feature>
<evidence type="ECO:0000313" key="2">
    <source>
        <dbReference type="EMBL" id="RYU94457.1"/>
    </source>
</evidence>
<feature type="chain" id="PRO_5020758614" evidence="1">
    <location>
        <begin position="19"/>
        <end position="298"/>
    </location>
</feature>
<organism evidence="2 3">
    <name type="scientific">Emticicia agri</name>
    <dbReference type="NCBI Taxonomy" id="2492393"/>
    <lineage>
        <taxon>Bacteria</taxon>
        <taxon>Pseudomonadati</taxon>
        <taxon>Bacteroidota</taxon>
        <taxon>Cytophagia</taxon>
        <taxon>Cytophagales</taxon>
        <taxon>Leadbetterellaceae</taxon>
        <taxon>Emticicia</taxon>
    </lineage>
</organism>
<accession>A0A4Q5LY11</accession>
<dbReference type="OrthoDB" id="1396884at2"/>
<dbReference type="RefSeq" id="WP_130022391.1">
    <property type="nucleotide sequence ID" value="NZ_SEWF01000025.1"/>
</dbReference>
<name>A0A4Q5LY11_9BACT</name>
<dbReference type="EMBL" id="SEWF01000025">
    <property type="protein sequence ID" value="RYU94457.1"/>
    <property type="molecule type" value="Genomic_DNA"/>
</dbReference>
<dbReference type="AlphaFoldDB" id="A0A4Q5LY11"/>
<evidence type="ECO:0000313" key="3">
    <source>
        <dbReference type="Proteomes" id="UP000293162"/>
    </source>
</evidence>
<keyword evidence="1" id="KW-0732">Signal</keyword>
<comment type="caution">
    <text evidence="2">The sequence shown here is derived from an EMBL/GenBank/DDBJ whole genome shotgun (WGS) entry which is preliminary data.</text>
</comment>
<reference evidence="2 3" key="1">
    <citation type="submission" date="2019-02" db="EMBL/GenBank/DDBJ databases">
        <title>Bacterial novel species Emticicia sp. 17J42-9 isolated from soil.</title>
        <authorList>
            <person name="Jung H.-Y."/>
        </authorList>
    </citation>
    <scope>NUCLEOTIDE SEQUENCE [LARGE SCALE GENOMIC DNA]</scope>
    <source>
        <strain evidence="2 3">17J42-9</strain>
    </source>
</reference>
<evidence type="ECO:0000256" key="1">
    <source>
        <dbReference type="SAM" id="SignalP"/>
    </source>
</evidence>